<dbReference type="InterPro" id="IPR051043">
    <property type="entry name" value="Sulfatase_Mod_Factor_Kinase"/>
</dbReference>
<organism evidence="4">
    <name type="scientific">Candidatus Kentrum sp. MB</name>
    <dbReference type="NCBI Taxonomy" id="2138164"/>
    <lineage>
        <taxon>Bacteria</taxon>
        <taxon>Pseudomonadati</taxon>
        <taxon>Pseudomonadota</taxon>
        <taxon>Gammaproteobacteria</taxon>
        <taxon>Candidatus Kentrum</taxon>
    </lineage>
</organism>
<dbReference type="InterPro" id="IPR042095">
    <property type="entry name" value="SUMF_sf"/>
</dbReference>
<dbReference type="PANTHER" id="PTHR23150:SF35">
    <property type="entry name" value="BLL6746 PROTEIN"/>
    <property type="match status" value="1"/>
</dbReference>
<dbReference type="Pfam" id="PF08308">
    <property type="entry name" value="PEGA"/>
    <property type="match status" value="2"/>
</dbReference>
<accession>A0A450XVX8</accession>
<feature type="domain" description="PEGA" evidence="3">
    <location>
        <begin position="148"/>
        <end position="214"/>
    </location>
</feature>
<evidence type="ECO:0000313" key="4">
    <source>
        <dbReference type="EMBL" id="VFK33432.1"/>
    </source>
</evidence>
<dbReference type="InterPro" id="IPR016187">
    <property type="entry name" value="CTDL_fold"/>
</dbReference>
<feature type="domain" description="Sulfatase-modifying factor enzyme-like" evidence="2">
    <location>
        <begin position="381"/>
        <end position="592"/>
    </location>
</feature>
<proteinExistence type="predicted"/>
<gene>
    <name evidence="4" type="ORF">BECKMB1821G_GA0114241_11571</name>
</gene>
<dbReference type="Pfam" id="PF03781">
    <property type="entry name" value="FGE-sulfatase"/>
    <property type="match status" value="1"/>
</dbReference>
<dbReference type="InterPro" id="IPR005532">
    <property type="entry name" value="SUMF_dom"/>
</dbReference>
<dbReference type="PANTHER" id="PTHR23150">
    <property type="entry name" value="SULFATASE MODIFYING FACTOR 1, 2"/>
    <property type="match status" value="1"/>
</dbReference>
<dbReference type="SUPFAM" id="SSF56436">
    <property type="entry name" value="C-type lectin-like"/>
    <property type="match status" value="1"/>
</dbReference>
<evidence type="ECO:0000259" key="3">
    <source>
        <dbReference type="Pfam" id="PF08308"/>
    </source>
</evidence>
<evidence type="ECO:0000256" key="1">
    <source>
        <dbReference type="SAM" id="MobiDB-lite"/>
    </source>
</evidence>
<dbReference type="AlphaFoldDB" id="A0A450XVX8"/>
<dbReference type="Gene3D" id="3.90.1580.10">
    <property type="entry name" value="paralog of FGE (formylglycine-generating enzyme)"/>
    <property type="match status" value="1"/>
</dbReference>
<evidence type="ECO:0000259" key="2">
    <source>
        <dbReference type="Pfam" id="PF03781"/>
    </source>
</evidence>
<dbReference type="InterPro" id="IPR013229">
    <property type="entry name" value="PEGA"/>
</dbReference>
<name>A0A450XVX8_9GAMM</name>
<dbReference type="EMBL" id="CAADFO010000157">
    <property type="protein sequence ID" value="VFK33432.1"/>
    <property type="molecule type" value="Genomic_DNA"/>
</dbReference>
<dbReference type="GO" id="GO:0120147">
    <property type="term" value="F:formylglycine-generating oxidase activity"/>
    <property type="evidence" value="ECO:0007669"/>
    <property type="project" value="TreeGrafter"/>
</dbReference>
<feature type="compositionally biased region" description="Basic and acidic residues" evidence="1">
    <location>
        <begin position="336"/>
        <end position="374"/>
    </location>
</feature>
<reference evidence="4" key="1">
    <citation type="submission" date="2019-02" db="EMBL/GenBank/DDBJ databases">
        <authorList>
            <person name="Gruber-Vodicka R. H."/>
            <person name="Seah K. B. B."/>
        </authorList>
    </citation>
    <scope>NUCLEOTIDE SEQUENCE</scope>
    <source>
        <strain evidence="4">BECK_BZ197</strain>
    </source>
</reference>
<feature type="region of interest" description="Disordered" evidence="1">
    <location>
        <begin position="333"/>
        <end position="374"/>
    </location>
</feature>
<protein>
    <submittedName>
        <fullName evidence="4">Formylglycine-generating enzyme, required for sulfatase activity, contains SUMF1/FGE domain</fullName>
    </submittedName>
</protein>
<feature type="domain" description="PEGA" evidence="3">
    <location>
        <begin position="65"/>
        <end position="133"/>
    </location>
</feature>
<sequence length="594" mass="66173">MNRMNKKKFVLEIMVALAILGVAWCFIWCKDGAPPPPAAQASTAVWEPQGVGALRFSHNAGDEDGRLVVNANISEGTLYIDGKPVGSTGNASYTLPPGRYGVQVEKTGYEPFKTHLTVAAAEKHVVHAVLTPKRQEKRHSGVRKRVAELAVNANISDAIVYIDNEPIGIVGSAFHPIPAGTRKVRMERDGYQPFETEITLTARERHTLDVYLNPLPTLIVCSDTSQYTVYVDGKRATPVNVGRARLSQSCATERSSSAYALSVGEHQIQVKKPNHRFFETGVTLRGGQHEIIAVRFTPLLSSDTGISQKPRGRQIDARCQRLKEEKEPGMVVIWPVRDRIDAPESKSKNQSDEQSDKQADEQSNKQSDEQVDQGAREHIPALKPFALGATEVTFDDYDRFACLTGRRLPSDEGWGRGQRPVINVNWNDAMAYARWLNKRTGKGYRLPAEAEWEYAARAGTRTRYSWGDEEASACVYTNGYDISAKKVRNLPSTHLPCDDGQPNTARVGRYTANGFGLFDMYGNVREWTADCWRDEYPTSFPEVGTEKDDKGCLWRVVRGGAWHSEATDLQPTYRSKSSAHRTLNSIGFRLARDL</sequence>